<dbReference type="GO" id="GO:0006631">
    <property type="term" value="P:fatty acid metabolic process"/>
    <property type="evidence" value="ECO:0007669"/>
    <property type="project" value="TreeGrafter"/>
</dbReference>
<dbReference type="EMBL" id="CP047475">
    <property type="protein sequence ID" value="QIA62894.1"/>
    <property type="molecule type" value="Genomic_DNA"/>
</dbReference>
<dbReference type="RefSeq" id="WP_164647788.1">
    <property type="nucleotide sequence ID" value="NZ_CP047475.1"/>
</dbReference>
<evidence type="ECO:0000259" key="5">
    <source>
        <dbReference type="Pfam" id="PF00501"/>
    </source>
</evidence>
<keyword evidence="4" id="KW-0067">ATP-binding</keyword>
<dbReference type="InterPro" id="IPR000873">
    <property type="entry name" value="AMP-dep_synth/lig_dom"/>
</dbReference>
<dbReference type="Gene3D" id="3.40.50.980">
    <property type="match status" value="1"/>
</dbReference>
<evidence type="ECO:0000313" key="6">
    <source>
        <dbReference type="EMBL" id="QIA62894.1"/>
    </source>
</evidence>
<dbReference type="Gene3D" id="3.40.50.12780">
    <property type="entry name" value="N-terminal domain of ligase-like"/>
    <property type="match status" value="1"/>
</dbReference>
<dbReference type="GO" id="GO:0031956">
    <property type="term" value="F:medium-chain fatty acid-CoA ligase activity"/>
    <property type="evidence" value="ECO:0007669"/>
    <property type="project" value="TreeGrafter"/>
</dbReference>
<gene>
    <name evidence="6" type="primary">menE</name>
    <name evidence="6" type="ORF">GT360_04900</name>
</gene>
<dbReference type="InterPro" id="IPR045851">
    <property type="entry name" value="AMP-bd_C_sf"/>
</dbReference>
<keyword evidence="1" id="KW-0474">Menaquinone biosynthesis</keyword>
<dbReference type="AlphaFoldDB" id="A0A7Z2T207"/>
<keyword evidence="7" id="KW-1185">Reference proteome</keyword>
<dbReference type="KEGG" id="vas:GT360_04900"/>
<feature type="domain" description="AMP-dependent synthetase/ligase" evidence="5">
    <location>
        <begin position="153"/>
        <end position="338"/>
    </location>
</feature>
<protein>
    <submittedName>
        <fullName evidence="6">O-succinylbenzoate--CoA ligase</fullName>
        <ecNumber evidence="6">6.2.1.26</ecNumber>
    </submittedName>
</protein>
<dbReference type="Proteomes" id="UP000464262">
    <property type="component" value="Chromosome 1"/>
</dbReference>
<accession>A0A7Z2T207</accession>
<reference evidence="6 7" key="1">
    <citation type="submission" date="2020-01" db="EMBL/GenBank/DDBJ databases">
        <title>Whole genome and functional gene identification of agarase of Vibrio HN897.</title>
        <authorList>
            <person name="Liu Y."/>
            <person name="Zhao Z."/>
        </authorList>
    </citation>
    <scope>NUCLEOTIDE SEQUENCE [LARGE SCALE GENOMIC DNA]</scope>
    <source>
        <strain evidence="6 7">HN897</strain>
    </source>
</reference>
<evidence type="ECO:0000256" key="2">
    <source>
        <dbReference type="ARBA" id="ARBA00022598"/>
    </source>
</evidence>
<evidence type="ECO:0000256" key="1">
    <source>
        <dbReference type="ARBA" id="ARBA00022428"/>
    </source>
</evidence>
<evidence type="ECO:0000256" key="3">
    <source>
        <dbReference type="ARBA" id="ARBA00022741"/>
    </source>
</evidence>
<dbReference type="GO" id="GO:0005524">
    <property type="term" value="F:ATP binding"/>
    <property type="evidence" value="ECO:0007669"/>
    <property type="project" value="UniProtKB-KW"/>
</dbReference>
<dbReference type="GO" id="GO:0008756">
    <property type="term" value="F:o-succinylbenzoate-CoA ligase activity"/>
    <property type="evidence" value="ECO:0007669"/>
    <property type="project" value="UniProtKB-EC"/>
</dbReference>
<feature type="domain" description="AMP-dependent synthetase/ligase" evidence="5">
    <location>
        <begin position="9"/>
        <end position="79"/>
    </location>
</feature>
<dbReference type="NCBIfam" id="TIGR01923">
    <property type="entry name" value="menE"/>
    <property type="match status" value="1"/>
</dbReference>
<evidence type="ECO:0000313" key="7">
    <source>
        <dbReference type="Proteomes" id="UP000464262"/>
    </source>
</evidence>
<dbReference type="EC" id="6.2.1.26" evidence="6"/>
<dbReference type="Gene3D" id="3.30.300.30">
    <property type="match status" value="1"/>
</dbReference>
<keyword evidence="2 6" id="KW-0436">Ligase</keyword>
<dbReference type="PANTHER" id="PTHR43201">
    <property type="entry name" value="ACYL-COA SYNTHETASE"/>
    <property type="match status" value="1"/>
</dbReference>
<dbReference type="SUPFAM" id="SSF56801">
    <property type="entry name" value="Acetyl-CoA synthetase-like"/>
    <property type="match status" value="1"/>
</dbReference>
<dbReference type="PANTHER" id="PTHR43201:SF32">
    <property type="entry name" value="2-SUCCINYLBENZOATE--COA LIGASE, CHLOROPLASTIC_PEROXISOMAL"/>
    <property type="match status" value="1"/>
</dbReference>
<dbReference type="InterPro" id="IPR010192">
    <property type="entry name" value="MenE"/>
</dbReference>
<dbReference type="NCBIfam" id="NF006539">
    <property type="entry name" value="PRK09029.1"/>
    <property type="match status" value="1"/>
</dbReference>
<dbReference type="InterPro" id="IPR042099">
    <property type="entry name" value="ANL_N_sf"/>
</dbReference>
<dbReference type="CDD" id="cd17630">
    <property type="entry name" value="OSB_MenE-like"/>
    <property type="match status" value="1"/>
</dbReference>
<name>A0A7Z2T207_9VIBR</name>
<keyword evidence="3" id="KW-0547">Nucleotide-binding</keyword>
<proteinExistence type="predicted"/>
<organism evidence="6 7">
    <name type="scientific">Vibrio astriarenae</name>
    <dbReference type="NCBI Taxonomy" id="1481923"/>
    <lineage>
        <taxon>Bacteria</taxon>
        <taxon>Pseudomonadati</taxon>
        <taxon>Pseudomonadota</taxon>
        <taxon>Gammaproteobacteria</taxon>
        <taxon>Vibrionales</taxon>
        <taxon>Vibrionaceae</taxon>
        <taxon>Vibrio</taxon>
    </lineage>
</organism>
<sequence length="485" mass="54080">MQAPWNQYAIRHPEQVALKTSDTQWNWRDLQTQIDGVASQIAAKGIEPGDVVTVIGKNSLEALLVYLANLKLGVITAWLMSEPLASLKVKLDQLYPTNDTILKGQSSLKGQSTHYFFVLDSDWSLLGVEANNYLCEQMHRLCIDFQSDTVSADIKQKCFDSEAICSIIFTSGSMGNPKAVAHRYRQHQASALGLLDAFEYQAGDTWLLSLPLYHVSGLAIVHRWLAAAACLKVGMANLDEDVTGATHASLVPTQLKRLLKTASSLHLKRVLLGGAHIPHQLALKAQQQGIDTWLGYGMTEMASTVTAKRVDSQPGVGQVLANRKLRLKDGRIQVCGQTLAEGYYEQGNIKPLAIDGWFDTKDLAHYHDKQLIIDGRADNCFISGGENVHCEEIEWVANLYPEVIQSIVIPIKDEEYGARPLLFIQTTASYDQSTFRQYLKDSLIGFKRPDDIELLPNHLLEGGIKLSRYQVKCWVQQHLPERIVM</sequence>
<dbReference type="Pfam" id="PF00501">
    <property type="entry name" value="AMP-binding"/>
    <property type="match status" value="2"/>
</dbReference>
<dbReference type="GO" id="GO:0009234">
    <property type="term" value="P:menaquinone biosynthetic process"/>
    <property type="evidence" value="ECO:0007669"/>
    <property type="project" value="UniProtKB-KW"/>
</dbReference>
<evidence type="ECO:0000256" key="4">
    <source>
        <dbReference type="ARBA" id="ARBA00022840"/>
    </source>
</evidence>